<comment type="caution">
    <text evidence="3">The sequence shown here is derived from an EMBL/GenBank/DDBJ whole genome shotgun (WGS) entry which is preliminary data.</text>
</comment>
<dbReference type="Proteomes" id="UP001050691">
    <property type="component" value="Unassembled WGS sequence"/>
</dbReference>
<sequence>MFLFTTEADAVIGIINQAATVLSDVLAFLGVIYQTWGLWRLKRSVGLQNNEDLVTTLIRQDLRWRNTKTSVSSQSALELPTLSFSDNPTQSIRTILGRLHESIMDDMGERNHPVDSDGPGSGEPDDSHGMNLGAATD</sequence>
<keyword evidence="2" id="KW-0812">Transmembrane</keyword>
<feature type="compositionally biased region" description="Basic and acidic residues" evidence="1">
    <location>
        <begin position="106"/>
        <end position="115"/>
    </location>
</feature>
<evidence type="ECO:0000256" key="1">
    <source>
        <dbReference type="SAM" id="MobiDB-lite"/>
    </source>
</evidence>
<feature type="region of interest" description="Disordered" evidence="1">
    <location>
        <begin position="106"/>
        <end position="137"/>
    </location>
</feature>
<accession>A0AAV5ALJ2</accession>
<evidence type="ECO:0000313" key="3">
    <source>
        <dbReference type="EMBL" id="GJJ13569.1"/>
    </source>
</evidence>
<reference evidence="3" key="1">
    <citation type="submission" date="2021-10" db="EMBL/GenBank/DDBJ databases">
        <title>De novo Genome Assembly of Clathrus columnatus (Basidiomycota, Fungi) Using Illumina and Nanopore Sequence Data.</title>
        <authorList>
            <person name="Ogiso-Tanaka E."/>
            <person name="Itagaki H."/>
            <person name="Hosoya T."/>
            <person name="Hosaka K."/>
        </authorList>
    </citation>
    <scope>NUCLEOTIDE SEQUENCE</scope>
    <source>
        <strain evidence="3">MO-923</strain>
    </source>
</reference>
<dbReference type="AlphaFoldDB" id="A0AAV5ALJ2"/>
<evidence type="ECO:0000256" key="2">
    <source>
        <dbReference type="SAM" id="Phobius"/>
    </source>
</evidence>
<feature type="transmembrane region" description="Helical" evidence="2">
    <location>
        <begin position="12"/>
        <end position="33"/>
    </location>
</feature>
<name>A0AAV5ALJ2_9AGAM</name>
<keyword evidence="2" id="KW-0472">Membrane</keyword>
<keyword evidence="4" id="KW-1185">Reference proteome</keyword>
<organism evidence="3 4">
    <name type="scientific">Clathrus columnatus</name>
    <dbReference type="NCBI Taxonomy" id="1419009"/>
    <lineage>
        <taxon>Eukaryota</taxon>
        <taxon>Fungi</taxon>
        <taxon>Dikarya</taxon>
        <taxon>Basidiomycota</taxon>
        <taxon>Agaricomycotina</taxon>
        <taxon>Agaricomycetes</taxon>
        <taxon>Phallomycetidae</taxon>
        <taxon>Phallales</taxon>
        <taxon>Clathraceae</taxon>
        <taxon>Clathrus</taxon>
    </lineage>
</organism>
<keyword evidence="2" id="KW-1133">Transmembrane helix</keyword>
<evidence type="ECO:0000313" key="4">
    <source>
        <dbReference type="Proteomes" id="UP001050691"/>
    </source>
</evidence>
<protein>
    <submittedName>
        <fullName evidence="3">Uncharacterized protein</fullName>
    </submittedName>
</protein>
<dbReference type="EMBL" id="BPWL01000008">
    <property type="protein sequence ID" value="GJJ13569.1"/>
    <property type="molecule type" value="Genomic_DNA"/>
</dbReference>
<gene>
    <name evidence="3" type="ORF">Clacol_007824</name>
</gene>
<proteinExistence type="predicted"/>